<protein>
    <submittedName>
        <fullName evidence="2">Redoxin domain-containing protein</fullName>
    </submittedName>
</protein>
<dbReference type="PROSITE" id="PS51352">
    <property type="entry name" value="THIOREDOXIN_2"/>
    <property type="match status" value="1"/>
</dbReference>
<sequence length="201" mass="23284">MNKRIGLKKMGILLMVFLMTLVLFGCSNKKENYEEKENHEKVQLQNDKNEEPKDKTGVFIGDKAYDFTLLDREGNEIKLSDLKGKVVFLNFWTIWCGTCSKEMPYIQEIYEQYKDKDVVIAAVNVLGAEKVDMEGVNKFLDEKGYTFPVLYDVDGEVSVQYKVRAFPTTYIINKEGYIADFITEAMDKEMMTEKIENAMNQ</sequence>
<dbReference type="PANTHER" id="PTHR42852:SF13">
    <property type="entry name" value="PROTEIN DIPZ"/>
    <property type="match status" value="1"/>
</dbReference>
<dbReference type="EMBL" id="CP042243">
    <property type="protein sequence ID" value="QEK13394.1"/>
    <property type="molecule type" value="Genomic_DNA"/>
</dbReference>
<dbReference type="SUPFAM" id="SSF52833">
    <property type="entry name" value="Thioredoxin-like"/>
    <property type="match status" value="1"/>
</dbReference>
<dbReference type="Gene3D" id="3.40.30.10">
    <property type="entry name" value="Glutaredoxin"/>
    <property type="match status" value="1"/>
</dbReference>
<gene>
    <name evidence="2" type="ORF">FQB35_14555</name>
</gene>
<dbReference type="RefSeq" id="WP_148810566.1">
    <property type="nucleotide sequence ID" value="NZ_CP042243.1"/>
</dbReference>
<dbReference type="GO" id="GO:0016209">
    <property type="term" value="F:antioxidant activity"/>
    <property type="evidence" value="ECO:0007669"/>
    <property type="project" value="InterPro"/>
</dbReference>
<name>A0A5C0SIW9_CRATE</name>
<dbReference type="OrthoDB" id="9809733at2"/>
<dbReference type="KEGG" id="crs:FQB35_14555"/>
<dbReference type="PROSITE" id="PS00194">
    <property type="entry name" value="THIOREDOXIN_1"/>
    <property type="match status" value="1"/>
</dbReference>
<accession>A0A5C0SIW9</accession>
<dbReference type="InterPro" id="IPR017937">
    <property type="entry name" value="Thioredoxin_CS"/>
</dbReference>
<dbReference type="InterPro" id="IPR000866">
    <property type="entry name" value="AhpC/TSA"/>
</dbReference>
<organism evidence="2 3">
    <name type="scientific">Crassaminicella thermophila</name>
    <dbReference type="NCBI Taxonomy" id="2599308"/>
    <lineage>
        <taxon>Bacteria</taxon>
        <taxon>Bacillati</taxon>
        <taxon>Bacillota</taxon>
        <taxon>Clostridia</taxon>
        <taxon>Eubacteriales</taxon>
        <taxon>Clostridiaceae</taxon>
        <taxon>Crassaminicella</taxon>
    </lineage>
</organism>
<evidence type="ECO:0000259" key="1">
    <source>
        <dbReference type="PROSITE" id="PS51352"/>
    </source>
</evidence>
<dbReference type="Pfam" id="PF00578">
    <property type="entry name" value="AhpC-TSA"/>
    <property type="match status" value="1"/>
</dbReference>
<reference evidence="2 3" key="1">
    <citation type="submission" date="2019-07" db="EMBL/GenBank/DDBJ databases">
        <title>Complete genome of Crassaminicella thermophila SY095.</title>
        <authorList>
            <person name="Li X."/>
        </authorList>
    </citation>
    <scope>NUCLEOTIDE SEQUENCE [LARGE SCALE GENOMIC DNA]</scope>
    <source>
        <strain evidence="2 3">SY095</strain>
    </source>
</reference>
<dbReference type="InterPro" id="IPR050553">
    <property type="entry name" value="Thioredoxin_ResA/DsbE_sf"/>
</dbReference>
<dbReference type="Proteomes" id="UP000324646">
    <property type="component" value="Chromosome"/>
</dbReference>
<evidence type="ECO:0000313" key="3">
    <source>
        <dbReference type="Proteomes" id="UP000324646"/>
    </source>
</evidence>
<dbReference type="CDD" id="cd02966">
    <property type="entry name" value="TlpA_like_family"/>
    <property type="match status" value="1"/>
</dbReference>
<dbReference type="InterPro" id="IPR013766">
    <property type="entry name" value="Thioredoxin_domain"/>
</dbReference>
<dbReference type="InterPro" id="IPR036249">
    <property type="entry name" value="Thioredoxin-like_sf"/>
</dbReference>
<proteinExistence type="predicted"/>
<feature type="domain" description="Thioredoxin" evidence="1">
    <location>
        <begin position="58"/>
        <end position="200"/>
    </location>
</feature>
<dbReference type="AlphaFoldDB" id="A0A5C0SIW9"/>
<evidence type="ECO:0000313" key="2">
    <source>
        <dbReference type="EMBL" id="QEK13394.1"/>
    </source>
</evidence>
<dbReference type="PANTHER" id="PTHR42852">
    <property type="entry name" value="THIOL:DISULFIDE INTERCHANGE PROTEIN DSBE"/>
    <property type="match status" value="1"/>
</dbReference>
<dbReference type="GO" id="GO:0016491">
    <property type="term" value="F:oxidoreductase activity"/>
    <property type="evidence" value="ECO:0007669"/>
    <property type="project" value="InterPro"/>
</dbReference>
<keyword evidence="3" id="KW-1185">Reference proteome</keyword>
<dbReference type="PROSITE" id="PS51257">
    <property type="entry name" value="PROKAR_LIPOPROTEIN"/>
    <property type="match status" value="1"/>
</dbReference>